<dbReference type="EMBL" id="JBJUIK010000011">
    <property type="protein sequence ID" value="KAL3513355.1"/>
    <property type="molecule type" value="Genomic_DNA"/>
</dbReference>
<protein>
    <submittedName>
        <fullName evidence="1">Uncharacterized protein</fullName>
    </submittedName>
</protein>
<dbReference type="Proteomes" id="UP001630127">
    <property type="component" value="Unassembled WGS sequence"/>
</dbReference>
<evidence type="ECO:0000313" key="1">
    <source>
        <dbReference type="EMBL" id="KAL3513355.1"/>
    </source>
</evidence>
<organism evidence="1 2">
    <name type="scientific">Cinchona calisaya</name>
    <dbReference type="NCBI Taxonomy" id="153742"/>
    <lineage>
        <taxon>Eukaryota</taxon>
        <taxon>Viridiplantae</taxon>
        <taxon>Streptophyta</taxon>
        <taxon>Embryophyta</taxon>
        <taxon>Tracheophyta</taxon>
        <taxon>Spermatophyta</taxon>
        <taxon>Magnoliopsida</taxon>
        <taxon>eudicotyledons</taxon>
        <taxon>Gunneridae</taxon>
        <taxon>Pentapetalae</taxon>
        <taxon>asterids</taxon>
        <taxon>lamiids</taxon>
        <taxon>Gentianales</taxon>
        <taxon>Rubiaceae</taxon>
        <taxon>Cinchonoideae</taxon>
        <taxon>Cinchoneae</taxon>
        <taxon>Cinchona</taxon>
    </lineage>
</organism>
<name>A0ABD2Z4U7_9GENT</name>
<comment type="caution">
    <text evidence="1">The sequence shown here is derived from an EMBL/GenBank/DDBJ whole genome shotgun (WGS) entry which is preliminary data.</text>
</comment>
<accession>A0ABD2Z4U7</accession>
<proteinExistence type="predicted"/>
<evidence type="ECO:0000313" key="2">
    <source>
        <dbReference type="Proteomes" id="UP001630127"/>
    </source>
</evidence>
<dbReference type="AlphaFoldDB" id="A0ABD2Z4U7"/>
<gene>
    <name evidence="1" type="ORF">ACH5RR_026072</name>
</gene>
<sequence length="101" mass="11429">MYDVVVKHWRYSGEGYSRCPGCDKREEELSKLMNKLNIAKDGLTTRVKDLAGSLACMPFPSCDRLISIEDVPPNKARLTSSSEERSIWPRKQALGRLSPML</sequence>
<keyword evidence="2" id="KW-1185">Reference proteome</keyword>
<reference evidence="1 2" key="1">
    <citation type="submission" date="2024-11" db="EMBL/GenBank/DDBJ databases">
        <title>A near-complete genome assembly of Cinchona calisaya.</title>
        <authorList>
            <person name="Lian D.C."/>
            <person name="Zhao X.W."/>
            <person name="Wei L."/>
        </authorList>
    </citation>
    <scope>NUCLEOTIDE SEQUENCE [LARGE SCALE GENOMIC DNA]</scope>
    <source>
        <tissue evidence="1">Nenye</tissue>
    </source>
</reference>